<reference evidence="2" key="1">
    <citation type="submission" date="2020-09" db="EMBL/GenBank/DDBJ databases">
        <title>Genome-Enabled Discovery of Anthraquinone Biosynthesis in Senna tora.</title>
        <authorList>
            <person name="Kang S.-H."/>
            <person name="Pandey R.P."/>
            <person name="Lee C.-M."/>
            <person name="Sim J.-S."/>
            <person name="Jeong J.-T."/>
            <person name="Choi B.-S."/>
            <person name="Jung M."/>
            <person name="Ginzburg D."/>
            <person name="Zhao K."/>
            <person name="Won S.Y."/>
            <person name="Oh T.-J."/>
            <person name="Yu Y."/>
            <person name="Kim N.-H."/>
            <person name="Lee O.R."/>
            <person name="Lee T.-H."/>
            <person name="Bashyal P."/>
            <person name="Kim T.-S."/>
            <person name="Lee W.-H."/>
            <person name="Kawkins C."/>
            <person name="Kim C.-K."/>
            <person name="Kim J.S."/>
            <person name="Ahn B.O."/>
            <person name="Rhee S.Y."/>
            <person name="Sohng J.K."/>
        </authorList>
    </citation>
    <scope>NUCLEOTIDE SEQUENCE</scope>
    <source>
        <tissue evidence="2">Leaf</tissue>
    </source>
</reference>
<dbReference type="AlphaFoldDB" id="A0A834SGQ5"/>
<proteinExistence type="predicted"/>
<sequence>MHAKSDSEVSRGAVMEGSTETALLRSKPIQPRCGENVIRLQPFGFPSSLLLFLSHSSLSRVLHLSILRLPQKP</sequence>
<feature type="region of interest" description="Disordered" evidence="1">
    <location>
        <begin position="1"/>
        <end position="21"/>
    </location>
</feature>
<accession>A0A834SGQ5</accession>
<comment type="caution">
    <text evidence="2">The sequence shown here is derived from an EMBL/GenBank/DDBJ whole genome shotgun (WGS) entry which is preliminary data.</text>
</comment>
<dbReference type="Proteomes" id="UP000634136">
    <property type="component" value="Unassembled WGS sequence"/>
</dbReference>
<keyword evidence="3" id="KW-1185">Reference proteome</keyword>
<dbReference type="EMBL" id="JAAIUW010000013">
    <property type="protein sequence ID" value="KAF7803142.1"/>
    <property type="molecule type" value="Genomic_DNA"/>
</dbReference>
<gene>
    <name evidence="2" type="ORF">G2W53_042253</name>
</gene>
<evidence type="ECO:0000313" key="2">
    <source>
        <dbReference type="EMBL" id="KAF7803142.1"/>
    </source>
</evidence>
<evidence type="ECO:0000256" key="1">
    <source>
        <dbReference type="SAM" id="MobiDB-lite"/>
    </source>
</evidence>
<evidence type="ECO:0000313" key="3">
    <source>
        <dbReference type="Proteomes" id="UP000634136"/>
    </source>
</evidence>
<name>A0A834SGQ5_9FABA</name>
<organism evidence="2 3">
    <name type="scientific">Senna tora</name>
    <dbReference type="NCBI Taxonomy" id="362788"/>
    <lineage>
        <taxon>Eukaryota</taxon>
        <taxon>Viridiplantae</taxon>
        <taxon>Streptophyta</taxon>
        <taxon>Embryophyta</taxon>
        <taxon>Tracheophyta</taxon>
        <taxon>Spermatophyta</taxon>
        <taxon>Magnoliopsida</taxon>
        <taxon>eudicotyledons</taxon>
        <taxon>Gunneridae</taxon>
        <taxon>Pentapetalae</taxon>
        <taxon>rosids</taxon>
        <taxon>fabids</taxon>
        <taxon>Fabales</taxon>
        <taxon>Fabaceae</taxon>
        <taxon>Caesalpinioideae</taxon>
        <taxon>Cassia clade</taxon>
        <taxon>Senna</taxon>
    </lineage>
</organism>
<protein>
    <submittedName>
        <fullName evidence="2">Uncharacterized protein</fullName>
    </submittedName>
</protein>